<evidence type="ECO:0000313" key="2">
    <source>
        <dbReference type="EMBL" id="QDT10643.1"/>
    </source>
</evidence>
<sequence length="169" mass="18311">MSNPYEPPKTESLPLAGNVPTGSVHFKGGWAAVLAIGFVAGASAMSVYYAFDIPAEYQPNPFYVIAVLWALSLIACTFLLRGIVISPMGRLLTALIAFPVAYALYVPVCSFGTILVNGGSYDAAAYHAIPVSIVSFTLILFLICRMIRSRMIRRNAMQQLKSSRLNDAE</sequence>
<feature type="transmembrane region" description="Helical" evidence="1">
    <location>
        <begin position="128"/>
        <end position="147"/>
    </location>
</feature>
<name>A0A517NU51_9BACT</name>
<dbReference type="RefSeq" id="WP_145418350.1">
    <property type="nucleotide sequence ID" value="NZ_CP036526.1"/>
</dbReference>
<evidence type="ECO:0000313" key="3">
    <source>
        <dbReference type="Proteomes" id="UP000319817"/>
    </source>
</evidence>
<feature type="transmembrane region" description="Helical" evidence="1">
    <location>
        <begin position="91"/>
        <end position="116"/>
    </location>
</feature>
<feature type="transmembrane region" description="Helical" evidence="1">
    <location>
        <begin position="30"/>
        <end position="51"/>
    </location>
</feature>
<organism evidence="2 3">
    <name type="scientific">Stieleria marina</name>
    <dbReference type="NCBI Taxonomy" id="1930275"/>
    <lineage>
        <taxon>Bacteria</taxon>
        <taxon>Pseudomonadati</taxon>
        <taxon>Planctomycetota</taxon>
        <taxon>Planctomycetia</taxon>
        <taxon>Pirellulales</taxon>
        <taxon>Pirellulaceae</taxon>
        <taxon>Stieleria</taxon>
    </lineage>
</organism>
<keyword evidence="1" id="KW-1133">Transmembrane helix</keyword>
<protein>
    <submittedName>
        <fullName evidence="2">Uncharacterized protein</fullName>
    </submittedName>
</protein>
<dbReference type="Proteomes" id="UP000319817">
    <property type="component" value="Chromosome"/>
</dbReference>
<accession>A0A517NU51</accession>
<keyword evidence="1" id="KW-0472">Membrane</keyword>
<gene>
    <name evidence="2" type="ORF">K239x_26000</name>
</gene>
<proteinExistence type="predicted"/>
<reference evidence="2 3" key="1">
    <citation type="submission" date="2019-02" db="EMBL/GenBank/DDBJ databases">
        <title>Deep-cultivation of Planctomycetes and their phenomic and genomic characterization uncovers novel biology.</title>
        <authorList>
            <person name="Wiegand S."/>
            <person name="Jogler M."/>
            <person name="Boedeker C."/>
            <person name="Pinto D."/>
            <person name="Vollmers J."/>
            <person name="Rivas-Marin E."/>
            <person name="Kohn T."/>
            <person name="Peeters S.H."/>
            <person name="Heuer A."/>
            <person name="Rast P."/>
            <person name="Oberbeckmann S."/>
            <person name="Bunk B."/>
            <person name="Jeske O."/>
            <person name="Meyerdierks A."/>
            <person name="Storesund J.E."/>
            <person name="Kallscheuer N."/>
            <person name="Luecker S."/>
            <person name="Lage O.M."/>
            <person name="Pohl T."/>
            <person name="Merkel B.J."/>
            <person name="Hornburger P."/>
            <person name="Mueller R.-W."/>
            <person name="Bruemmer F."/>
            <person name="Labrenz M."/>
            <person name="Spormann A.M."/>
            <person name="Op den Camp H."/>
            <person name="Overmann J."/>
            <person name="Amann R."/>
            <person name="Jetten M.S.M."/>
            <person name="Mascher T."/>
            <person name="Medema M.H."/>
            <person name="Devos D.P."/>
            <person name="Kaster A.-K."/>
            <person name="Ovreas L."/>
            <person name="Rohde M."/>
            <person name="Galperin M.Y."/>
            <person name="Jogler C."/>
        </authorList>
    </citation>
    <scope>NUCLEOTIDE SEQUENCE [LARGE SCALE GENOMIC DNA]</scope>
    <source>
        <strain evidence="2 3">K23_9</strain>
    </source>
</reference>
<dbReference type="AlphaFoldDB" id="A0A517NU51"/>
<keyword evidence="1" id="KW-0812">Transmembrane</keyword>
<keyword evidence="3" id="KW-1185">Reference proteome</keyword>
<evidence type="ECO:0000256" key="1">
    <source>
        <dbReference type="SAM" id="Phobius"/>
    </source>
</evidence>
<dbReference type="EMBL" id="CP036526">
    <property type="protein sequence ID" value="QDT10643.1"/>
    <property type="molecule type" value="Genomic_DNA"/>
</dbReference>
<feature type="transmembrane region" description="Helical" evidence="1">
    <location>
        <begin position="63"/>
        <end position="84"/>
    </location>
</feature>